<evidence type="ECO:0000256" key="1">
    <source>
        <dbReference type="ARBA" id="ARBA00022737"/>
    </source>
</evidence>
<dbReference type="GO" id="GO:0046813">
    <property type="term" value="P:receptor-mediated virion attachment to host cell"/>
    <property type="evidence" value="ECO:0007669"/>
    <property type="project" value="TreeGrafter"/>
</dbReference>
<dbReference type="Proteomes" id="UP000478837">
    <property type="component" value="Unassembled WGS sequence"/>
</dbReference>
<dbReference type="GO" id="GO:0009279">
    <property type="term" value="C:cell outer membrane"/>
    <property type="evidence" value="ECO:0007669"/>
    <property type="project" value="TreeGrafter"/>
</dbReference>
<organism evidence="4 5">
    <name type="scientific">Alteromonas hispanica</name>
    <dbReference type="NCBI Taxonomy" id="315421"/>
    <lineage>
        <taxon>Bacteria</taxon>
        <taxon>Pseudomonadati</taxon>
        <taxon>Pseudomonadota</taxon>
        <taxon>Gammaproteobacteria</taxon>
        <taxon>Alteromonadales</taxon>
        <taxon>Alteromonadaceae</taxon>
        <taxon>Alteromonas/Salinimonas group</taxon>
        <taxon>Alteromonas</taxon>
    </lineage>
</organism>
<dbReference type="InterPro" id="IPR050498">
    <property type="entry name" value="Ycf3"/>
</dbReference>
<comment type="caution">
    <text evidence="4">The sequence shown here is derived from an EMBL/GenBank/DDBJ whole genome shotgun (WGS) entry which is preliminary data.</text>
</comment>
<protein>
    <recommendedName>
        <fullName evidence="6">PEP-CTERM system TPR-repeat protein PrsT</fullName>
    </recommendedName>
</protein>
<dbReference type="SMART" id="SM00028">
    <property type="entry name" value="TPR"/>
    <property type="match status" value="4"/>
</dbReference>
<sequence>MKIKTVLAMAFFSLLIGCSPSTPQERLKKAEAFIESGDDKRAIVELKSLVQDSPSDIAARKTLGFLLFKVGDLGGAVSQLTRVVELGDSSSEVILTLQMSLYHQKQYESVLLVINSLERKLTPFETLVDFLAAKQLDAGVEKNLIQARRHSSTTSLQLLNSYSSYFEGQYERALEMLPPLSETPKAFHYEYKLFKSTIFRFLGKYEHAFNLVNEVADAWPKVPSVAMNAIEIGLVSGNEEASELRLNEWLKSSPKSVWVNYFTGIMEAENGNFTVAINHFETAINGGLDSGDVWLLHGIVASQLKLWETAYSSFETAYLRNKSNTALALLAETQLQLGENEKALESIKKVISNDNVLASPYVKRAATFLDFKGLGSDAVEIYDEYLSSYEDAEKNLEEVIQLEVLKSKNGLPLAAKNLNLMMSERGGSSISQYLNIKNLLDKGEITQAREMGRNLIKEYGASAADIAALVEMYAGNYASARQYAQSKLGEDADSKLAKRVLFLSLYELGELQEAFETAYALAKDDPSNRQISIDTVALLFLNESSELVEQFKQELSQSKQKNELITEFGVALANQGARLDAIKFLEGNQSNLPVSGFQLLINLLLEEGDFENALRVSDEWRSVGDTPKAAALAKLGVLASNKKYKEAVDFGQGVLSDFNNDPRINVYLYKLYKDLGDYSKALIEIERIAEKSVPTSLVKLFESEIAIEMKQYDKAIKYLISSHNLTPTYLTAVTLGKLLTLKNRAAEATEIMANSYQQLELKDEKRLHSFAEYFLSVGDVKKAIDIYLDMEELGINSLVLYANLGEAFYRIGDLQNALKSTEKAAKTNVARYSVQLAKFLYESGRKSAAIKALRDGVLNNLSDESELKVLYSGAIELGFESHADLIKESFGRERAFVNKKWQRL</sequence>
<dbReference type="PANTHER" id="PTHR44858">
    <property type="entry name" value="TETRATRICOPEPTIDE REPEAT PROTEIN 6"/>
    <property type="match status" value="1"/>
</dbReference>
<evidence type="ECO:0000256" key="3">
    <source>
        <dbReference type="PROSITE-ProRule" id="PRU00339"/>
    </source>
</evidence>
<dbReference type="InterPro" id="IPR011990">
    <property type="entry name" value="TPR-like_helical_dom_sf"/>
</dbReference>
<evidence type="ECO:0000313" key="5">
    <source>
        <dbReference type="Proteomes" id="UP000478837"/>
    </source>
</evidence>
<dbReference type="Gene3D" id="1.25.40.10">
    <property type="entry name" value="Tetratricopeptide repeat domain"/>
    <property type="match status" value="4"/>
</dbReference>
<dbReference type="SUPFAM" id="SSF48452">
    <property type="entry name" value="TPR-like"/>
    <property type="match status" value="3"/>
</dbReference>
<gene>
    <name evidence="4" type="ORF">GTW09_08710</name>
</gene>
<dbReference type="Gene3D" id="1.25.40.1040">
    <property type="match status" value="1"/>
</dbReference>
<accession>A0A6L9MUJ8</accession>
<reference evidence="4 5" key="1">
    <citation type="submission" date="2020-01" db="EMBL/GenBank/DDBJ databases">
        <title>Genomes of bacteria type strains.</title>
        <authorList>
            <person name="Chen J."/>
            <person name="Zhu S."/>
            <person name="Yang J."/>
        </authorList>
    </citation>
    <scope>NUCLEOTIDE SEQUENCE [LARGE SCALE GENOMIC DNA]</scope>
    <source>
        <strain evidence="4 5">LMG 22958</strain>
    </source>
</reference>
<dbReference type="AlphaFoldDB" id="A0A6L9MUJ8"/>
<dbReference type="RefSeq" id="WP_163111558.1">
    <property type="nucleotide sequence ID" value="NZ_JAAAWP010000004.1"/>
</dbReference>
<feature type="repeat" description="TPR" evidence="3">
    <location>
        <begin position="798"/>
        <end position="831"/>
    </location>
</feature>
<evidence type="ECO:0000313" key="4">
    <source>
        <dbReference type="EMBL" id="NDW21595.1"/>
    </source>
</evidence>
<dbReference type="PROSITE" id="PS50005">
    <property type="entry name" value="TPR"/>
    <property type="match status" value="1"/>
</dbReference>
<dbReference type="InterPro" id="IPR019734">
    <property type="entry name" value="TPR_rpt"/>
</dbReference>
<evidence type="ECO:0008006" key="6">
    <source>
        <dbReference type="Google" id="ProtNLM"/>
    </source>
</evidence>
<evidence type="ECO:0000256" key="2">
    <source>
        <dbReference type="ARBA" id="ARBA00022803"/>
    </source>
</evidence>
<dbReference type="PROSITE" id="PS51257">
    <property type="entry name" value="PROKAR_LIPOPROTEIN"/>
    <property type="match status" value="1"/>
</dbReference>
<keyword evidence="2 3" id="KW-0802">TPR repeat</keyword>
<proteinExistence type="predicted"/>
<keyword evidence="1" id="KW-0677">Repeat</keyword>
<name>A0A6L9MUJ8_9ALTE</name>
<dbReference type="PANTHER" id="PTHR44858:SF1">
    <property type="entry name" value="UDP-N-ACETYLGLUCOSAMINE--PEPTIDE N-ACETYLGLUCOSAMINYLTRANSFERASE SPINDLY-RELATED"/>
    <property type="match status" value="1"/>
</dbReference>
<dbReference type="EMBL" id="JAAAWP010000004">
    <property type="protein sequence ID" value="NDW21595.1"/>
    <property type="molecule type" value="Genomic_DNA"/>
</dbReference>
<keyword evidence="5" id="KW-1185">Reference proteome</keyword>